<comment type="caution">
    <text evidence="1">The sequence shown here is derived from an EMBL/GenBank/DDBJ whole genome shotgun (WGS) entry which is preliminary data.</text>
</comment>
<feature type="non-terminal residue" evidence="1">
    <location>
        <position position="280"/>
    </location>
</feature>
<protein>
    <submittedName>
        <fullName evidence="1">Uncharacterized protein</fullName>
    </submittedName>
</protein>
<sequence>KSKGEKEEGKMIFFLLLQIEWQTINRPYSDIEQELVIYFSIPREKLKHVVKDSLFYVEYESQLKVYDEQNNQLIGDFWEVKRLSDTLDIHDSVKILIPKKSSYFHLKIVDLHASQVFNITEKILKINYIGNIKWDIINDTLRLTFIIINPEGSIDSMLFSMNGIEQAIPTKTGTYDDSLSLMVGGLLNDNYTLKVVVFSKSEKIDEIQIPIIISRPFYLDEFTWLLKVNQLKYIATSSEIKDLKGTARVYRDSLWRAFWKQHDPTPNTEYNEKEVEYFER</sequence>
<dbReference type="EMBL" id="BARV01010401">
    <property type="protein sequence ID" value="GAI11819.1"/>
    <property type="molecule type" value="Genomic_DNA"/>
</dbReference>
<organism evidence="1">
    <name type="scientific">marine sediment metagenome</name>
    <dbReference type="NCBI Taxonomy" id="412755"/>
    <lineage>
        <taxon>unclassified sequences</taxon>
        <taxon>metagenomes</taxon>
        <taxon>ecological metagenomes</taxon>
    </lineage>
</organism>
<evidence type="ECO:0000313" key="1">
    <source>
        <dbReference type="EMBL" id="GAI11819.1"/>
    </source>
</evidence>
<dbReference type="InterPro" id="IPR030959">
    <property type="entry name" value="GWxTD_dom"/>
</dbReference>
<feature type="non-terminal residue" evidence="1">
    <location>
        <position position="1"/>
    </location>
</feature>
<dbReference type="NCBIfam" id="TIGR04514">
    <property type="entry name" value="GWxTD_dom"/>
    <property type="match status" value="1"/>
</dbReference>
<name>X1MZM1_9ZZZZ</name>
<accession>X1MZM1</accession>
<proteinExistence type="predicted"/>
<reference evidence="1" key="1">
    <citation type="journal article" date="2014" name="Front. Microbiol.">
        <title>High frequency of phylogenetically diverse reductive dehalogenase-homologous genes in deep subseafloor sedimentary metagenomes.</title>
        <authorList>
            <person name="Kawai M."/>
            <person name="Futagami T."/>
            <person name="Toyoda A."/>
            <person name="Takaki Y."/>
            <person name="Nishi S."/>
            <person name="Hori S."/>
            <person name="Arai W."/>
            <person name="Tsubouchi T."/>
            <person name="Morono Y."/>
            <person name="Uchiyama I."/>
            <person name="Ito T."/>
            <person name="Fujiyama A."/>
            <person name="Inagaki F."/>
            <person name="Takami H."/>
        </authorList>
    </citation>
    <scope>NUCLEOTIDE SEQUENCE</scope>
    <source>
        <strain evidence="1">Expedition CK06-06</strain>
    </source>
</reference>
<gene>
    <name evidence="1" type="ORF">S06H3_20144</name>
</gene>
<dbReference type="AlphaFoldDB" id="X1MZM1"/>